<dbReference type="CDD" id="cd23659">
    <property type="entry name" value="USP_At3g01520-like"/>
    <property type="match status" value="1"/>
</dbReference>
<name>G4U321_SERID</name>
<dbReference type="AlphaFoldDB" id="G4U321"/>
<evidence type="ECO:0000313" key="3">
    <source>
        <dbReference type="EMBL" id="CCA77992.1"/>
    </source>
</evidence>
<feature type="compositionally biased region" description="Low complexity" evidence="1">
    <location>
        <begin position="87"/>
        <end position="97"/>
    </location>
</feature>
<feature type="region of interest" description="Disordered" evidence="1">
    <location>
        <begin position="447"/>
        <end position="499"/>
    </location>
</feature>
<feature type="compositionally biased region" description="Basic and acidic residues" evidence="1">
    <location>
        <begin position="98"/>
        <end position="112"/>
    </location>
</feature>
<dbReference type="Proteomes" id="UP000007148">
    <property type="component" value="Unassembled WGS sequence"/>
</dbReference>
<feature type="domain" description="UspA" evidence="2">
    <location>
        <begin position="284"/>
        <end position="393"/>
    </location>
</feature>
<evidence type="ECO:0000256" key="1">
    <source>
        <dbReference type="SAM" id="MobiDB-lite"/>
    </source>
</evidence>
<dbReference type="Pfam" id="PF00582">
    <property type="entry name" value="Usp"/>
    <property type="match status" value="1"/>
</dbReference>
<gene>
    <name evidence="3" type="ORF">PIIN_00706</name>
</gene>
<feature type="compositionally biased region" description="Acidic residues" evidence="1">
    <location>
        <begin position="175"/>
        <end position="192"/>
    </location>
</feature>
<dbReference type="PANTHER" id="PTHR46100:SF4">
    <property type="entry name" value="USPA DOMAIN-CONTAINING PROTEIN"/>
    <property type="match status" value="1"/>
</dbReference>
<reference evidence="3 4" key="1">
    <citation type="journal article" date="2011" name="PLoS Pathog.">
        <title>Endophytic Life Strategies Decoded by Genome and Transcriptome Analyses of the Mutualistic Root Symbiont Piriformospora indica.</title>
        <authorList>
            <person name="Zuccaro A."/>
            <person name="Lahrmann U."/>
            <person name="Guldener U."/>
            <person name="Langen G."/>
            <person name="Pfiffi S."/>
            <person name="Biedenkopf D."/>
            <person name="Wong P."/>
            <person name="Samans B."/>
            <person name="Grimm C."/>
            <person name="Basiewicz M."/>
            <person name="Murat C."/>
            <person name="Martin F."/>
            <person name="Kogel K.H."/>
        </authorList>
    </citation>
    <scope>NUCLEOTIDE SEQUENCE [LARGE SCALE GENOMIC DNA]</scope>
    <source>
        <strain evidence="3 4">DSM 11827</strain>
    </source>
</reference>
<comment type="caution">
    <text evidence="3">The sequence shown here is derived from an EMBL/GenBank/DDBJ whole genome shotgun (WGS) entry which is preliminary data.</text>
</comment>
<dbReference type="Gene3D" id="3.40.50.12370">
    <property type="match status" value="1"/>
</dbReference>
<proteinExistence type="predicted"/>
<dbReference type="EMBL" id="CAFZ01001878">
    <property type="protein sequence ID" value="CCA77992.1"/>
    <property type="molecule type" value="Genomic_DNA"/>
</dbReference>
<accession>G4U321</accession>
<feature type="region of interest" description="Disordered" evidence="1">
    <location>
        <begin position="1"/>
        <end position="214"/>
    </location>
</feature>
<dbReference type="PANTHER" id="PTHR46100">
    <property type="entry name" value="IMP2'P"/>
    <property type="match status" value="1"/>
</dbReference>
<dbReference type="HOGENOM" id="CLU_020600_1_0_1"/>
<dbReference type="InterPro" id="IPR006016">
    <property type="entry name" value="UspA"/>
</dbReference>
<protein>
    <recommendedName>
        <fullName evidence="2">UspA domain-containing protein</fullName>
    </recommendedName>
</protein>
<feature type="compositionally biased region" description="Low complexity" evidence="1">
    <location>
        <begin position="14"/>
        <end position="31"/>
    </location>
</feature>
<dbReference type="eggNOG" id="ENOG502QRPI">
    <property type="taxonomic scope" value="Eukaryota"/>
</dbReference>
<feature type="compositionally biased region" description="Low complexity" evidence="1">
    <location>
        <begin position="113"/>
        <end position="125"/>
    </location>
</feature>
<evidence type="ECO:0000313" key="4">
    <source>
        <dbReference type="Proteomes" id="UP000007148"/>
    </source>
</evidence>
<dbReference type="SUPFAM" id="SSF52402">
    <property type="entry name" value="Adenine nucleotide alpha hydrolases-like"/>
    <property type="match status" value="1"/>
</dbReference>
<keyword evidence="4" id="KW-1185">Reference proteome</keyword>
<evidence type="ECO:0000259" key="2">
    <source>
        <dbReference type="Pfam" id="PF00582"/>
    </source>
</evidence>
<dbReference type="InParanoid" id="G4U321"/>
<feature type="compositionally biased region" description="Acidic residues" evidence="1">
    <location>
        <begin position="479"/>
        <end position="490"/>
    </location>
</feature>
<dbReference type="STRING" id="1109443.G4U321"/>
<organism evidence="3 4">
    <name type="scientific">Serendipita indica (strain DSM 11827)</name>
    <name type="common">Root endophyte fungus</name>
    <name type="synonym">Piriformospora indica</name>
    <dbReference type="NCBI Taxonomy" id="1109443"/>
    <lineage>
        <taxon>Eukaryota</taxon>
        <taxon>Fungi</taxon>
        <taxon>Dikarya</taxon>
        <taxon>Basidiomycota</taxon>
        <taxon>Agaricomycotina</taxon>
        <taxon>Agaricomycetes</taxon>
        <taxon>Sebacinales</taxon>
        <taxon>Serendipitaceae</taxon>
        <taxon>Serendipita</taxon>
    </lineage>
</organism>
<feature type="compositionally biased region" description="Polar residues" evidence="1">
    <location>
        <begin position="58"/>
        <end position="86"/>
    </location>
</feature>
<dbReference type="OMA" id="VACQAWH"/>
<sequence length="499" mass="54755">MRKGRRKGVSVMESNTASNSQSPSPANSPATFTRSLAELEHEADNIILSGLREDDSPRNTPTRGPSRSNSIAGSFTTKMSLSSIMPSLSGLSLTRTSTNEEKRGRKPDKNDPSSRSSSAMRSMSPFRRRSRTRDRSPSVEALRHNQSDYDSDAESVPGMRAPRNAFTDGDSSSGSEEEEEDLPDDFDEETEDNTEKNAVIEPFENPDEVLDHEPDPLGEGVNVVRPEEPMFQNAASASNPRRKRTLRTDVLPLETHSPIFQKDRCTVTIVHGDPSSYCVGKPVRKFMVASDLSEEAKYAAEWAIGTVLRNGNELNQQERQALAYLLSRQATALLQRTKLHVTVKCQAIHSKNSRHTLLDLIDAIQPVMVIVGSRGIGKLKGILLGSTSHYLIQAIMVARRRLKRPVRHNQLPPQRTKHVSLAEANIEKAGKGSAEKDVMQVRNEIAQEEASRNKVGFADALSPASPIPPAMGSGLRGDDESDSESEEEVVEGTKVPGTS</sequence>
<dbReference type="OrthoDB" id="992776at2759"/>
<feature type="compositionally biased region" description="Basic and acidic residues" evidence="1">
    <location>
        <begin position="133"/>
        <end position="147"/>
    </location>
</feature>